<keyword evidence="2" id="KW-1185">Reference proteome</keyword>
<protein>
    <submittedName>
        <fullName evidence="1">Uncharacterized protein</fullName>
    </submittedName>
</protein>
<evidence type="ECO:0000313" key="2">
    <source>
        <dbReference type="Proteomes" id="UP001063166"/>
    </source>
</evidence>
<name>A0A9P3UQN3_LYOSH</name>
<reference evidence="1" key="1">
    <citation type="submission" date="2022-07" db="EMBL/GenBank/DDBJ databases">
        <title>The genome of Lyophyllum shimeji provides insight into the initial evolution of ectomycorrhizal fungal genome.</title>
        <authorList>
            <person name="Kobayashi Y."/>
            <person name="Shibata T."/>
            <person name="Hirakawa H."/>
            <person name="Shigenobu S."/>
            <person name="Nishiyama T."/>
            <person name="Yamada A."/>
            <person name="Hasebe M."/>
            <person name="Kawaguchi M."/>
        </authorList>
    </citation>
    <scope>NUCLEOTIDE SEQUENCE</scope>
    <source>
        <strain evidence="1">AT787</strain>
    </source>
</reference>
<dbReference type="AlphaFoldDB" id="A0A9P3UQN3"/>
<comment type="caution">
    <text evidence="1">The sequence shown here is derived from an EMBL/GenBank/DDBJ whole genome shotgun (WGS) entry which is preliminary data.</text>
</comment>
<dbReference type="Proteomes" id="UP001063166">
    <property type="component" value="Unassembled WGS sequence"/>
</dbReference>
<gene>
    <name evidence="1" type="ORF">LshimejAT787_1600690</name>
</gene>
<proteinExistence type="predicted"/>
<sequence>MFSFTSSPIRVLASPPIRILCPATAQYDFTQDTRTMGRVESRLWLTAGTNALGSPQPGCSSYSSSAPVNTAAASLQTSTFPATHYLPQFSIH</sequence>
<evidence type="ECO:0000313" key="1">
    <source>
        <dbReference type="EMBL" id="GLB44139.1"/>
    </source>
</evidence>
<accession>A0A9P3UQN3</accession>
<organism evidence="1 2">
    <name type="scientific">Lyophyllum shimeji</name>
    <name type="common">Hon-shimeji</name>
    <name type="synonym">Tricholoma shimeji</name>
    <dbReference type="NCBI Taxonomy" id="47721"/>
    <lineage>
        <taxon>Eukaryota</taxon>
        <taxon>Fungi</taxon>
        <taxon>Dikarya</taxon>
        <taxon>Basidiomycota</taxon>
        <taxon>Agaricomycotina</taxon>
        <taxon>Agaricomycetes</taxon>
        <taxon>Agaricomycetidae</taxon>
        <taxon>Agaricales</taxon>
        <taxon>Tricholomatineae</taxon>
        <taxon>Lyophyllaceae</taxon>
        <taxon>Lyophyllum</taxon>
    </lineage>
</organism>
<dbReference type="EMBL" id="BRPK01000016">
    <property type="protein sequence ID" value="GLB44139.1"/>
    <property type="molecule type" value="Genomic_DNA"/>
</dbReference>